<sequence length="109" mass="12134">MPPLFLQIADSEEYRGGLAAVSRRKTKEERPLKRQLLNKTTFPKSLCDTHVVPWTETRMQGTAEKTRNGLQIGLALLSCCAENKADDLTSRLTVLMASLNRSMPSFPVG</sequence>
<dbReference type="Proteomes" id="UP001178461">
    <property type="component" value="Chromosome 8"/>
</dbReference>
<reference evidence="1" key="1">
    <citation type="submission" date="2022-12" db="EMBL/GenBank/DDBJ databases">
        <authorList>
            <person name="Alioto T."/>
            <person name="Alioto T."/>
            <person name="Gomez Garrido J."/>
        </authorList>
    </citation>
    <scope>NUCLEOTIDE SEQUENCE</scope>
</reference>
<keyword evidence="2" id="KW-1185">Reference proteome</keyword>
<name>A0AA35PDM0_9SAUR</name>
<dbReference type="AlphaFoldDB" id="A0AA35PDM0"/>
<organism evidence="1 2">
    <name type="scientific">Podarcis lilfordi</name>
    <name type="common">Lilford's wall lizard</name>
    <dbReference type="NCBI Taxonomy" id="74358"/>
    <lineage>
        <taxon>Eukaryota</taxon>
        <taxon>Metazoa</taxon>
        <taxon>Chordata</taxon>
        <taxon>Craniata</taxon>
        <taxon>Vertebrata</taxon>
        <taxon>Euteleostomi</taxon>
        <taxon>Lepidosauria</taxon>
        <taxon>Squamata</taxon>
        <taxon>Bifurcata</taxon>
        <taxon>Unidentata</taxon>
        <taxon>Episquamata</taxon>
        <taxon>Laterata</taxon>
        <taxon>Lacertibaenia</taxon>
        <taxon>Lacertidae</taxon>
        <taxon>Podarcis</taxon>
    </lineage>
</organism>
<gene>
    <name evidence="1" type="ORF">PODLI_1B037594</name>
</gene>
<proteinExistence type="predicted"/>
<evidence type="ECO:0000313" key="1">
    <source>
        <dbReference type="EMBL" id="CAI5781478.1"/>
    </source>
</evidence>
<protein>
    <submittedName>
        <fullName evidence="1">Uncharacterized protein</fullName>
    </submittedName>
</protein>
<evidence type="ECO:0000313" key="2">
    <source>
        <dbReference type="Proteomes" id="UP001178461"/>
    </source>
</evidence>
<dbReference type="EMBL" id="OX395133">
    <property type="protein sequence ID" value="CAI5781478.1"/>
    <property type="molecule type" value="Genomic_DNA"/>
</dbReference>
<accession>A0AA35PDM0</accession>